<dbReference type="NCBIfam" id="NF003372">
    <property type="entry name" value="PRK04447.1-5"/>
    <property type="match status" value="1"/>
</dbReference>
<accession>A0A8U0HPB4</accession>
<dbReference type="GO" id="GO:0008939">
    <property type="term" value="F:nicotinate-nucleotide-dimethylbenzimidazole phosphoribosyltransferase activity"/>
    <property type="evidence" value="ECO:0007669"/>
    <property type="project" value="InterPro"/>
</dbReference>
<sequence>MRLLLFAGTTRTAEIDGISAAGADPEAMVWTPSADAEILEYGEPVRAPEVPVSPTGCPTPALATRAVRELADFETGVVDAGLAEPTAAPTVSVGARPGEDVRESDPVPTAPGAYAAARQFGRQFPDDEVTVAETIPGGTTTALGVLTALGEERGVSSSLPDNPIERKREVVAEALDASGLESGDAAGDPRSAVRRAGDPVLASAAGFVVGAARTGTAVTLAGGTQMLAVAALARHAGVERPLALATTTFVADDPAADLRGAAADFDLDLTVADPGFEESDHPAMARYVAGEAKEGVGMGGALALAEREGIEMARVRDRIRTLYDELVEGEPAPAGRDDGPR</sequence>
<proteinExistence type="inferred from homology"/>
<organism evidence="2 3">
    <name type="scientific">Halorussus limi</name>
    <dbReference type="NCBI Taxonomy" id="2938695"/>
    <lineage>
        <taxon>Archaea</taxon>
        <taxon>Methanobacteriati</taxon>
        <taxon>Methanobacteriota</taxon>
        <taxon>Stenosarchaea group</taxon>
        <taxon>Halobacteria</taxon>
        <taxon>Halobacteriales</taxon>
        <taxon>Haladaptataceae</taxon>
        <taxon>Halorussus</taxon>
    </lineage>
</organism>
<evidence type="ECO:0000313" key="3">
    <source>
        <dbReference type="Proteomes" id="UP000830729"/>
    </source>
</evidence>
<dbReference type="RefSeq" id="WP_248648931.1">
    <property type="nucleotide sequence ID" value="NZ_CP096659.1"/>
</dbReference>
<evidence type="ECO:0000313" key="2">
    <source>
        <dbReference type="EMBL" id="UPV72872.1"/>
    </source>
</evidence>
<dbReference type="NCBIfam" id="NF003371">
    <property type="entry name" value="PRK04447.1-4"/>
    <property type="match status" value="1"/>
</dbReference>
<dbReference type="CDD" id="cd02439">
    <property type="entry name" value="DMB-PRT_CobT"/>
    <property type="match status" value="1"/>
</dbReference>
<name>A0A8U0HPB4_9EURY</name>
<comment type="similarity">
    <text evidence="1">Belongs to the UPF0284 family.</text>
</comment>
<dbReference type="KEGG" id="halx:M0R89_09955"/>
<reference evidence="2 3" key="1">
    <citation type="submission" date="2022-04" db="EMBL/GenBank/DDBJ databases">
        <title>Diverse halophilic archaea isolated from saline environments.</title>
        <authorList>
            <person name="Cui H.-L."/>
        </authorList>
    </citation>
    <scope>NUCLEOTIDE SEQUENCE [LARGE SCALE GENOMIC DNA]</scope>
    <source>
        <strain evidence="2 3">XZYJT49</strain>
    </source>
</reference>
<dbReference type="InterPro" id="IPR036087">
    <property type="entry name" value="Nict_dMeBzImd_PRibTrfase_sf"/>
</dbReference>
<dbReference type="EMBL" id="CP096659">
    <property type="protein sequence ID" value="UPV72872.1"/>
    <property type="molecule type" value="Genomic_DNA"/>
</dbReference>
<dbReference type="Gene3D" id="3.40.50.10210">
    <property type="match status" value="1"/>
</dbReference>
<dbReference type="InterPro" id="IPR002805">
    <property type="entry name" value="Nict_dMeBzImd_PRibTrfase_arc"/>
</dbReference>
<evidence type="ECO:0000256" key="1">
    <source>
        <dbReference type="HAMAP-Rule" id="MF_01086"/>
    </source>
</evidence>
<gene>
    <name evidence="2" type="ORF">M0R89_09955</name>
</gene>
<dbReference type="HAMAP" id="MF_01086">
    <property type="entry name" value="UPF0284"/>
    <property type="match status" value="1"/>
</dbReference>
<dbReference type="SUPFAM" id="SSF52733">
    <property type="entry name" value="Nicotinate mononucleotide:5,6-dimethylbenzimidazole phosphoribosyltransferase (CobT)"/>
    <property type="match status" value="1"/>
</dbReference>
<dbReference type="GeneID" id="72185524"/>
<protein>
    <recommendedName>
        <fullName evidence="1">UPF0284 protein M0R89_09955</fullName>
    </recommendedName>
</protein>
<keyword evidence="3" id="KW-1185">Reference proteome</keyword>
<dbReference type="NCBIfam" id="TIGR00303">
    <property type="entry name" value="nicotinate mononucleotide-dependent phosphoribosyltransferase CobT"/>
    <property type="match status" value="1"/>
</dbReference>
<dbReference type="InterPro" id="IPR003200">
    <property type="entry name" value="Nict_dMeBzImd_PRibTrfase"/>
</dbReference>
<dbReference type="Pfam" id="PF02277">
    <property type="entry name" value="DBI_PRT"/>
    <property type="match status" value="1"/>
</dbReference>
<dbReference type="PANTHER" id="PTHR38811:SF1">
    <property type="entry name" value="UPF0284 PROTEIN SLL1500"/>
    <property type="match status" value="1"/>
</dbReference>
<dbReference type="Proteomes" id="UP000830729">
    <property type="component" value="Chromosome"/>
</dbReference>
<dbReference type="PANTHER" id="PTHR38811">
    <property type="match status" value="1"/>
</dbReference>
<dbReference type="AlphaFoldDB" id="A0A8U0HPB4"/>